<dbReference type="SUPFAM" id="SSF143011">
    <property type="entry name" value="RelE-like"/>
    <property type="match status" value="1"/>
</dbReference>
<protein>
    <submittedName>
        <fullName evidence="4">Type II toxin-antitoxin system YafQ family toxin</fullName>
    </submittedName>
</protein>
<dbReference type="NCBIfam" id="TIGR02385">
    <property type="entry name" value="RelE_StbE"/>
    <property type="match status" value="1"/>
</dbReference>
<gene>
    <name evidence="4" type="ORF">HLV39_15775</name>
</gene>
<dbReference type="GO" id="GO:0006415">
    <property type="term" value="P:translational termination"/>
    <property type="evidence" value="ECO:0007669"/>
    <property type="project" value="TreeGrafter"/>
</dbReference>
<dbReference type="Gene3D" id="3.30.2310.20">
    <property type="entry name" value="RelE-like"/>
    <property type="match status" value="1"/>
</dbReference>
<dbReference type="InterPro" id="IPR007712">
    <property type="entry name" value="RelE/ParE_toxin"/>
</dbReference>
<reference evidence="4 5" key="1">
    <citation type="submission" date="2020-03" db="EMBL/GenBank/DDBJ databases">
        <title>Metagenomic, metatranscriptomic, and metabolomic analyses revealed the key microbes and metabolic features during the fermentation of ganjang, Korean traditional soy sauce.</title>
        <authorList>
            <person name="Chun B.H."/>
            <person name="Jeon C.O."/>
        </authorList>
    </citation>
    <scope>NUCLEOTIDE SEQUENCE [LARGE SCALE GENOMIC DNA]</scope>
    <source>
        <strain evidence="4 5">KG14</strain>
    </source>
</reference>
<proteinExistence type="inferred from homology"/>
<keyword evidence="5" id="KW-1185">Reference proteome</keyword>
<dbReference type="PANTHER" id="PTHR40588:SF1">
    <property type="entry name" value="MRNA INTERFERASE TOXIN YAFQ"/>
    <property type="match status" value="1"/>
</dbReference>
<accession>A0A851I0D7</accession>
<keyword evidence="1" id="KW-1277">Toxin-antitoxin system</keyword>
<dbReference type="NCBIfam" id="TIGR00053">
    <property type="entry name" value="YafQ family addiction module toxin"/>
    <property type="match status" value="1"/>
</dbReference>
<evidence type="ECO:0000256" key="2">
    <source>
        <dbReference type="ARBA" id="ARBA00061366"/>
    </source>
</evidence>
<sequence>MLTPVQSTQFKKDVKRARKRGKDLDKLKALLSLLIHQAPLPESYLDHPLRGNWKGYRDAHIEPDWLLLYRVDGDELQLARTGTHADLFQE</sequence>
<evidence type="ECO:0000313" key="4">
    <source>
        <dbReference type="EMBL" id="NWN92952.1"/>
    </source>
</evidence>
<comment type="similarity">
    <text evidence="2">Belongs to the RelE toxin family. YafQ subfamily.</text>
</comment>
<dbReference type="GO" id="GO:0004521">
    <property type="term" value="F:RNA endonuclease activity"/>
    <property type="evidence" value="ECO:0007669"/>
    <property type="project" value="TreeGrafter"/>
</dbReference>
<dbReference type="AlphaFoldDB" id="A0A851I0D7"/>
<name>A0A851I0D7_9GAMM</name>
<dbReference type="Proteomes" id="UP000536442">
    <property type="component" value="Unassembled WGS sequence"/>
</dbReference>
<dbReference type="PIRSF" id="PIRSF006156">
    <property type="entry name" value="YafQ"/>
    <property type="match status" value="1"/>
</dbReference>
<dbReference type="InterPro" id="IPR035093">
    <property type="entry name" value="RelE/ParE_toxin_dom_sf"/>
</dbReference>
<comment type="caution">
    <text evidence="4">The sequence shown here is derived from an EMBL/GenBank/DDBJ whole genome shotgun (WGS) entry which is preliminary data.</text>
</comment>
<feature type="active site" description="Proton donor" evidence="3">
    <location>
        <position position="84"/>
    </location>
</feature>
<dbReference type="FunFam" id="3.30.2310.20:FF:000003">
    <property type="entry name" value="Type II toxin-antitoxin system YafQ family toxin"/>
    <property type="match status" value="1"/>
</dbReference>
<dbReference type="GO" id="GO:0006402">
    <property type="term" value="P:mRNA catabolic process"/>
    <property type="evidence" value="ECO:0007669"/>
    <property type="project" value="TreeGrafter"/>
</dbReference>
<dbReference type="PANTHER" id="PTHR40588">
    <property type="entry name" value="MRNA INTERFERASE TOXIN YAFQ"/>
    <property type="match status" value="1"/>
</dbReference>
<evidence type="ECO:0000256" key="1">
    <source>
        <dbReference type="ARBA" id="ARBA00022649"/>
    </source>
</evidence>
<dbReference type="InterPro" id="IPR004386">
    <property type="entry name" value="Toxin_YafQ-like"/>
</dbReference>
<organism evidence="4 5">
    <name type="scientific">Marinobacter adhaerens</name>
    <dbReference type="NCBI Taxonomy" id="1033846"/>
    <lineage>
        <taxon>Bacteria</taxon>
        <taxon>Pseudomonadati</taxon>
        <taxon>Pseudomonadota</taxon>
        <taxon>Gammaproteobacteria</taxon>
        <taxon>Pseudomonadales</taxon>
        <taxon>Marinobacteraceae</taxon>
        <taxon>Marinobacter</taxon>
    </lineage>
</organism>
<dbReference type="EMBL" id="JABEVQ010000012">
    <property type="protein sequence ID" value="NWN92952.1"/>
    <property type="molecule type" value="Genomic_DNA"/>
</dbReference>
<dbReference type="Pfam" id="PF15738">
    <property type="entry name" value="YafQ_toxin"/>
    <property type="match status" value="1"/>
</dbReference>
<evidence type="ECO:0000256" key="3">
    <source>
        <dbReference type="PIRSR" id="PIRSR006156-1"/>
    </source>
</evidence>
<evidence type="ECO:0000313" key="5">
    <source>
        <dbReference type="Proteomes" id="UP000536442"/>
    </source>
</evidence>